<evidence type="ECO:0000256" key="4">
    <source>
        <dbReference type="ARBA" id="ARBA00022989"/>
    </source>
</evidence>
<evidence type="ECO:0000259" key="8">
    <source>
        <dbReference type="PROSITE" id="PS51212"/>
    </source>
</evidence>
<dbReference type="AlphaFoldDB" id="A0A167H9B6"/>
<evidence type="ECO:0000313" key="9">
    <source>
        <dbReference type="EMBL" id="KZO91380.1"/>
    </source>
</evidence>
<evidence type="ECO:0000256" key="7">
    <source>
        <dbReference type="SAM" id="MobiDB-lite"/>
    </source>
</evidence>
<keyword evidence="3" id="KW-0732">Signal</keyword>
<feature type="domain" description="WSC" evidence="8">
    <location>
        <begin position="91"/>
        <end position="189"/>
    </location>
</feature>
<feature type="region of interest" description="Disordered" evidence="7">
    <location>
        <begin position="1"/>
        <end position="38"/>
    </location>
</feature>
<dbReference type="OrthoDB" id="5985073at2759"/>
<evidence type="ECO:0000256" key="5">
    <source>
        <dbReference type="ARBA" id="ARBA00023136"/>
    </source>
</evidence>
<evidence type="ECO:0000256" key="2">
    <source>
        <dbReference type="ARBA" id="ARBA00022692"/>
    </source>
</evidence>
<comment type="subcellular location">
    <subcellularLocation>
        <location evidence="1">Membrane</location>
        <topology evidence="1">Single-pass membrane protein</topology>
    </subcellularLocation>
</comment>
<keyword evidence="4" id="KW-1133">Transmembrane helix</keyword>
<dbReference type="EMBL" id="KV417324">
    <property type="protein sequence ID" value="KZO91380.1"/>
    <property type="molecule type" value="Genomic_DNA"/>
</dbReference>
<accession>A0A167H9B6</accession>
<protein>
    <submittedName>
        <fullName evidence="9">WSC-domain-containing protein</fullName>
    </submittedName>
</protein>
<keyword evidence="2" id="KW-0812">Transmembrane</keyword>
<dbReference type="InterPro" id="IPR051836">
    <property type="entry name" value="Kremen_rcpt"/>
</dbReference>
<proteinExistence type="predicted"/>
<dbReference type="GO" id="GO:0005886">
    <property type="term" value="C:plasma membrane"/>
    <property type="evidence" value="ECO:0007669"/>
    <property type="project" value="TreeGrafter"/>
</dbReference>
<dbReference type="Proteomes" id="UP000076738">
    <property type="component" value="Unassembled WGS sequence"/>
</dbReference>
<name>A0A167H9B6_CALVF</name>
<keyword evidence="5" id="KW-0472">Membrane</keyword>
<evidence type="ECO:0000256" key="6">
    <source>
        <dbReference type="ARBA" id="ARBA00023180"/>
    </source>
</evidence>
<dbReference type="PANTHER" id="PTHR24269">
    <property type="entry name" value="KREMEN PROTEIN"/>
    <property type="match status" value="1"/>
</dbReference>
<evidence type="ECO:0000256" key="3">
    <source>
        <dbReference type="ARBA" id="ARBA00022729"/>
    </source>
</evidence>
<sequence length="189" mass="18887">MTTTVPTGTTTSSVTTSSTGSAPTTTTVSSVTTSSTGSASTTTTIAIFGDDDVPIVTDALSVSGTVTVTVPLTVSQPTTTATGTQLAAPPAYTFAGCFAEPTDSITGEVIHSVANLTTVEPELTVEVCVDICAGLNYPYAAVEAGDECYCSDGLYYGAVPASVDACATVCAGDDAETCGGTNHFDLYAE</sequence>
<keyword evidence="6" id="KW-0325">Glycoprotein</keyword>
<dbReference type="PROSITE" id="PS51212">
    <property type="entry name" value="WSC"/>
    <property type="match status" value="1"/>
</dbReference>
<reference evidence="9 10" key="1">
    <citation type="journal article" date="2016" name="Mol. Biol. Evol.">
        <title>Comparative Genomics of Early-Diverging Mushroom-Forming Fungi Provides Insights into the Origins of Lignocellulose Decay Capabilities.</title>
        <authorList>
            <person name="Nagy L.G."/>
            <person name="Riley R."/>
            <person name="Tritt A."/>
            <person name="Adam C."/>
            <person name="Daum C."/>
            <person name="Floudas D."/>
            <person name="Sun H."/>
            <person name="Yadav J.S."/>
            <person name="Pangilinan J."/>
            <person name="Larsson K.H."/>
            <person name="Matsuura K."/>
            <person name="Barry K."/>
            <person name="Labutti K."/>
            <person name="Kuo R."/>
            <person name="Ohm R.A."/>
            <person name="Bhattacharya S.S."/>
            <person name="Shirouzu T."/>
            <person name="Yoshinaga Y."/>
            <person name="Martin F.M."/>
            <person name="Grigoriev I.V."/>
            <person name="Hibbett D.S."/>
        </authorList>
    </citation>
    <scope>NUCLEOTIDE SEQUENCE [LARGE SCALE GENOMIC DNA]</scope>
    <source>
        <strain evidence="9 10">TUFC12733</strain>
    </source>
</reference>
<evidence type="ECO:0000313" key="10">
    <source>
        <dbReference type="Proteomes" id="UP000076738"/>
    </source>
</evidence>
<dbReference type="SMART" id="SM00321">
    <property type="entry name" value="WSC"/>
    <property type="match status" value="1"/>
</dbReference>
<dbReference type="InterPro" id="IPR002889">
    <property type="entry name" value="WSC_carb-bd"/>
</dbReference>
<organism evidence="9 10">
    <name type="scientific">Calocera viscosa (strain TUFC12733)</name>
    <dbReference type="NCBI Taxonomy" id="1330018"/>
    <lineage>
        <taxon>Eukaryota</taxon>
        <taxon>Fungi</taxon>
        <taxon>Dikarya</taxon>
        <taxon>Basidiomycota</taxon>
        <taxon>Agaricomycotina</taxon>
        <taxon>Dacrymycetes</taxon>
        <taxon>Dacrymycetales</taxon>
        <taxon>Dacrymycetaceae</taxon>
        <taxon>Calocera</taxon>
    </lineage>
</organism>
<evidence type="ECO:0000256" key="1">
    <source>
        <dbReference type="ARBA" id="ARBA00004167"/>
    </source>
</evidence>
<keyword evidence="10" id="KW-1185">Reference proteome</keyword>
<dbReference type="STRING" id="1330018.A0A167H9B6"/>
<dbReference type="Pfam" id="PF01822">
    <property type="entry name" value="WSC"/>
    <property type="match status" value="1"/>
</dbReference>
<gene>
    <name evidence="9" type="ORF">CALVIDRAFT_348567</name>
</gene>
<dbReference type="PANTHER" id="PTHR24269:SF16">
    <property type="entry name" value="PROTEIN SLG1"/>
    <property type="match status" value="1"/>
</dbReference>